<organism evidence="2 3">
    <name type="scientific">Galbibacter marinus</name>
    <dbReference type="NCBI Taxonomy" id="555500"/>
    <lineage>
        <taxon>Bacteria</taxon>
        <taxon>Pseudomonadati</taxon>
        <taxon>Bacteroidota</taxon>
        <taxon>Flavobacteriia</taxon>
        <taxon>Flavobacteriales</taxon>
        <taxon>Flavobacteriaceae</taxon>
        <taxon>Galbibacter</taxon>
    </lineage>
</organism>
<reference evidence="2 3" key="1">
    <citation type="journal article" date="2012" name="J. Bacteriol.">
        <title>Genome Sequence of Galbibacter marinum Type Strain ck-I2-15.</title>
        <authorList>
            <person name="Lai Q."/>
            <person name="Li C."/>
            <person name="Shao Z."/>
        </authorList>
    </citation>
    <scope>NUCLEOTIDE SEQUENCE [LARGE SCALE GENOMIC DNA]</scope>
    <source>
        <strain evidence="3">ck-I2-15</strain>
    </source>
</reference>
<comment type="caution">
    <text evidence="2">The sequence shown here is derived from an EMBL/GenBank/DDBJ whole genome shotgun (WGS) entry which is preliminary data.</text>
</comment>
<name>K2PXD5_9FLAO</name>
<evidence type="ECO:0000256" key="1">
    <source>
        <dbReference type="SAM" id="MobiDB-lite"/>
    </source>
</evidence>
<keyword evidence="3" id="KW-1185">Reference proteome</keyword>
<evidence type="ECO:0000313" key="2">
    <source>
        <dbReference type="EMBL" id="EKF56139.1"/>
    </source>
</evidence>
<dbReference type="PATRIC" id="fig|555500.3.peg.893"/>
<protein>
    <submittedName>
        <fullName evidence="2">Uncharacterized protein</fullName>
    </submittedName>
</protein>
<evidence type="ECO:0000313" key="3">
    <source>
        <dbReference type="Proteomes" id="UP000007364"/>
    </source>
</evidence>
<dbReference type="STRING" id="555500.I215_04310"/>
<feature type="region of interest" description="Disordered" evidence="1">
    <location>
        <begin position="1"/>
        <end position="61"/>
    </location>
</feature>
<sequence length="61" mass="7208">MKYASKKMGEKFEKQYKAQQQYKRNAPQYKEGETVIDKKPHSSNSNSSNKVGEYIEFEEIE</sequence>
<accession>K2PXD5</accession>
<gene>
    <name evidence="2" type="ORF">I215_04310</name>
</gene>
<feature type="compositionally biased region" description="Basic and acidic residues" evidence="1">
    <location>
        <begin position="7"/>
        <end position="16"/>
    </location>
</feature>
<dbReference type="EMBL" id="AMSG01000003">
    <property type="protein sequence ID" value="EKF56139.1"/>
    <property type="molecule type" value="Genomic_DNA"/>
</dbReference>
<proteinExistence type="predicted"/>
<dbReference type="Proteomes" id="UP000007364">
    <property type="component" value="Unassembled WGS sequence"/>
</dbReference>
<feature type="compositionally biased region" description="Basic and acidic residues" evidence="1">
    <location>
        <begin position="30"/>
        <end position="40"/>
    </location>
</feature>
<dbReference type="AlphaFoldDB" id="K2PXD5"/>